<protein>
    <submittedName>
        <fullName evidence="1">Uncharacterized protein</fullName>
    </submittedName>
</protein>
<dbReference type="EMBL" id="CCFA01001100">
    <property type="protein sequence ID" value="CDW96977.1"/>
    <property type="molecule type" value="Genomic_DNA"/>
</dbReference>
<dbReference type="Proteomes" id="UP000242770">
    <property type="component" value="Unassembled WGS sequence"/>
</dbReference>
<evidence type="ECO:0000313" key="2">
    <source>
        <dbReference type="Proteomes" id="UP000242770"/>
    </source>
</evidence>
<organism evidence="1 2">
    <name type="scientific">Sporisorium scitamineum</name>
    <dbReference type="NCBI Taxonomy" id="49012"/>
    <lineage>
        <taxon>Eukaryota</taxon>
        <taxon>Fungi</taxon>
        <taxon>Dikarya</taxon>
        <taxon>Basidiomycota</taxon>
        <taxon>Ustilaginomycotina</taxon>
        <taxon>Ustilaginomycetes</taxon>
        <taxon>Ustilaginales</taxon>
        <taxon>Ustilaginaceae</taxon>
        <taxon>Sporisorium</taxon>
    </lineage>
</organism>
<accession>A0A0F7S280</accession>
<sequence length="66" mass="7248">MATVSSDLDSIVARQPSIPAWHSCFEREISRGRASKRPTAKKLSAKLLLAAALTDKQESTPRKLAR</sequence>
<gene>
    <name evidence="1" type="primary">SSCI21320.1</name>
</gene>
<keyword evidence="2" id="KW-1185">Reference proteome</keyword>
<name>A0A0F7S280_9BASI</name>
<dbReference type="AlphaFoldDB" id="A0A0F7S280"/>
<evidence type="ECO:0000313" key="1">
    <source>
        <dbReference type="EMBL" id="CDW96977.1"/>
    </source>
</evidence>
<proteinExistence type="predicted"/>
<reference evidence="2" key="1">
    <citation type="submission" date="2014-06" db="EMBL/GenBank/DDBJ databases">
        <authorList>
            <person name="Berkman P.J."/>
        </authorList>
    </citation>
    <scope>NUCLEOTIDE SEQUENCE [LARGE SCALE GENOMIC DNA]</scope>
</reference>